<protein>
    <submittedName>
        <fullName evidence="10">AAA+ ATPase domain-containing protein</fullName>
    </submittedName>
</protein>
<feature type="domain" description="ABC transmembrane type-1" evidence="9">
    <location>
        <begin position="142"/>
        <end position="423"/>
    </location>
</feature>
<dbReference type="SUPFAM" id="SSF52540">
    <property type="entry name" value="P-loop containing nucleoside triphosphate hydrolases"/>
    <property type="match status" value="1"/>
</dbReference>
<dbReference type="PANTHER" id="PTHR43394">
    <property type="entry name" value="ATP-DEPENDENT PERMEASE MDL1, MITOCHONDRIAL"/>
    <property type="match status" value="1"/>
</dbReference>
<dbReference type="PROSITE" id="PS50929">
    <property type="entry name" value="ABC_TM1F"/>
    <property type="match status" value="1"/>
</dbReference>
<dbReference type="STRING" id="59895.A0A103YAZ1"/>
<keyword evidence="3" id="KW-0547">Nucleotide-binding</keyword>
<dbReference type="GO" id="GO:0016020">
    <property type="term" value="C:membrane"/>
    <property type="evidence" value="ECO:0007669"/>
    <property type="project" value="UniProtKB-SubCell"/>
</dbReference>
<dbReference type="GO" id="GO:0005524">
    <property type="term" value="F:ATP binding"/>
    <property type="evidence" value="ECO:0007669"/>
    <property type="project" value="UniProtKB-KW"/>
</dbReference>
<evidence type="ECO:0000256" key="1">
    <source>
        <dbReference type="ARBA" id="ARBA00004141"/>
    </source>
</evidence>
<keyword evidence="6 7" id="KW-0472">Membrane</keyword>
<organism evidence="10 11">
    <name type="scientific">Cynara cardunculus var. scolymus</name>
    <name type="common">Globe artichoke</name>
    <name type="synonym">Cynara scolymus</name>
    <dbReference type="NCBI Taxonomy" id="59895"/>
    <lineage>
        <taxon>Eukaryota</taxon>
        <taxon>Viridiplantae</taxon>
        <taxon>Streptophyta</taxon>
        <taxon>Embryophyta</taxon>
        <taxon>Tracheophyta</taxon>
        <taxon>Spermatophyta</taxon>
        <taxon>Magnoliopsida</taxon>
        <taxon>eudicotyledons</taxon>
        <taxon>Gunneridae</taxon>
        <taxon>Pentapetalae</taxon>
        <taxon>asterids</taxon>
        <taxon>campanulids</taxon>
        <taxon>Asterales</taxon>
        <taxon>Asteraceae</taxon>
        <taxon>Carduoideae</taxon>
        <taxon>Cardueae</taxon>
        <taxon>Carduinae</taxon>
        <taxon>Cynara</taxon>
    </lineage>
</organism>
<keyword evidence="4" id="KW-0067">ATP-binding</keyword>
<dbReference type="Pfam" id="PF00005">
    <property type="entry name" value="ABC_tran"/>
    <property type="match status" value="1"/>
</dbReference>
<comment type="caution">
    <text evidence="10">The sequence shown here is derived from an EMBL/GenBank/DDBJ whole genome shotgun (WGS) entry which is preliminary data.</text>
</comment>
<dbReference type="InterPro" id="IPR027417">
    <property type="entry name" value="P-loop_NTPase"/>
</dbReference>
<proteinExistence type="predicted"/>
<reference evidence="10 11" key="1">
    <citation type="journal article" date="2016" name="Sci. Rep.">
        <title>The genome sequence of the outbreeding globe artichoke constructed de novo incorporating a phase-aware low-pass sequencing strategy of F1 progeny.</title>
        <authorList>
            <person name="Scaglione D."/>
            <person name="Reyes-Chin-Wo S."/>
            <person name="Acquadro A."/>
            <person name="Froenicke L."/>
            <person name="Portis E."/>
            <person name="Beitel C."/>
            <person name="Tirone M."/>
            <person name="Mauro R."/>
            <person name="Lo Monaco A."/>
            <person name="Mauromicale G."/>
            <person name="Faccioli P."/>
            <person name="Cattivelli L."/>
            <person name="Rieseberg L."/>
            <person name="Michelmore R."/>
            <person name="Lanteri S."/>
        </authorList>
    </citation>
    <scope>NUCLEOTIDE SEQUENCE [LARGE SCALE GENOMIC DNA]</scope>
    <source>
        <strain evidence="10">2C</strain>
    </source>
</reference>
<evidence type="ECO:0000256" key="5">
    <source>
        <dbReference type="ARBA" id="ARBA00022989"/>
    </source>
</evidence>
<keyword evidence="2 7" id="KW-0812">Transmembrane</keyword>
<evidence type="ECO:0000256" key="3">
    <source>
        <dbReference type="ARBA" id="ARBA00022741"/>
    </source>
</evidence>
<dbReference type="OMA" id="MRWITRR"/>
<name>A0A103YAZ1_CYNCS</name>
<dbReference type="InterPro" id="IPR003439">
    <property type="entry name" value="ABC_transporter-like_ATP-bd"/>
</dbReference>
<keyword evidence="5 7" id="KW-1133">Transmembrane helix</keyword>
<comment type="subcellular location">
    <subcellularLocation>
        <location evidence="1">Membrane</location>
        <topology evidence="1">Multi-pass membrane protein</topology>
    </subcellularLocation>
</comment>
<evidence type="ECO:0000256" key="4">
    <source>
        <dbReference type="ARBA" id="ARBA00022840"/>
    </source>
</evidence>
<feature type="domain" description="ABC transporter" evidence="8">
    <location>
        <begin position="432"/>
        <end position="626"/>
    </location>
</feature>
<dbReference type="InterPro" id="IPR011527">
    <property type="entry name" value="ABC1_TM_dom"/>
</dbReference>
<dbReference type="GO" id="GO:0015421">
    <property type="term" value="F:ABC-type oligopeptide transporter activity"/>
    <property type="evidence" value="ECO:0007669"/>
    <property type="project" value="TreeGrafter"/>
</dbReference>
<evidence type="ECO:0000259" key="9">
    <source>
        <dbReference type="PROSITE" id="PS50929"/>
    </source>
</evidence>
<dbReference type="AlphaFoldDB" id="A0A103YAZ1"/>
<evidence type="ECO:0000256" key="7">
    <source>
        <dbReference type="SAM" id="Phobius"/>
    </source>
</evidence>
<keyword evidence="11" id="KW-1185">Reference proteome</keyword>
<dbReference type="SUPFAM" id="SSF90123">
    <property type="entry name" value="ABC transporter transmembrane region"/>
    <property type="match status" value="1"/>
</dbReference>
<dbReference type="Pfam" id="PF00664">
    <property type="entry name" value="ABC_membrane"/>
    <property type="match status" value="1"/>
</dbReference>
<evidence type="ECO:0000256" key="6">
    <source>
        <dbReference type="ARBA" id="ARBA00023136"/>
    </source>
</evidence>
<dbReference type="Gramene" id="KVI05768">
    <property type="protein sequence ID" value="KVI05768"/>
    <property type="gene ID" value="Ccrd_015964"/>
</dbReference>
<gene>
    <name evidence="10" type="ORF">Ccrd_015964</name>
</gene>
<dbReference type="InterPro" id="IPR003593">
    <property type="entry name" value="AAA+_ATPase"/>
</dbReference>
<accession>A0A103YAZ1</accession>
<dbReference type="InterPro" id="IPR036640">
    <property type="entry name" value="ABC1_TM_sf"/>
</dbReference>
<dbReference type="FunFam" id="1.20.1560.10:FF:000059">
    <property type="entry name" value="ABC transporter B family member 26, chloroplastic"/>
    <property type="match status" value="1"/>
</dbReference>
<dbReference type="InterPro" id="IPR039421">
    <property type="entry name" value="Type_1_exporter"/>
</dbReference>
<dbReference type="Proteomes" id="UP000243975">
    <property type="component" value="Unassembled WGS sequence"/>
</dbReference>
<dbReference type="Gene3D" id="1.20.1560.10">
    <property type="entry name" value="ABC transporter type 1, transmembrane domain"/>
    <property type="match status" value="1"/>
</dbReference>
<feature type="transmembrane region" description="Helical" evidence="7">
    <location>
        <begin position="270"/>
        <end position="296"/>
    </location>
</feature>
<dbReference type="PANTHER" id="PTHR43394:SF19">
    <property type="entry name" value="ABC TRANSPORTER B FAMILY"/>
    <property type="match status" value="1"/>
</dbReference>
<evidence type="ECO:0000313" key="11">
    <source>
        <dbReference type="Proteomes" id="UP000243975"/>
    </source>
</evidence>
<dbReference type="GO" id="GO:0016887">
    <property type="term" value="F:ATP hydrolysis activity"/>
    <property type="evidence" value="ECO:0007669"/>
    <property type="project" value="InterPro"/>
</dbReference>
<feature type="transmembrane region" description="Helical" evidence="7">
    <location>
        <begin position="183"/>
        <end position="204"/>
    </location>
</feature>
<evidence type="ECO:0000259" key="8">
    <source>
        <dbReference type="PROSITE" id="PS50893"/>
    </source>
</evidence>
<sequence length="632" mass="70498">MASILSSHHHPSFIYSNIHPKKLNFTTTQRVRFSCRKANRRLVHFSPVKSASANGYSLQNHDDSPEVAVADGMRTDFGEDNVGGVSERLLRFIRLIPSVLPGGKWWSFSDEVEIVANAKPVTLVRALQRMWGLISNDRWVIFAAFSALVLTALTEICIPHFLTASIFSAQSGETIVFRGNVRLLVFLCVTSSICSGLRGCWFGIANMILVKRMRETLYSTLLLQDINYFDSESIGDLTSRLGSDCQQVSRVIGNDLNLILRNLLQATGALIYLLFLSWPLGLCTLAICSTLSIVMLRYGQYQKKAAKLTQEFTASANEVAQETFSLMRTVRVYGTEHKELKRYNNWLEKLADISLRTSAAYGIWNFSFNILYHSTQVIAVLIGGMSIMAGHITAEQLTKFILYSEWLIYSTWFVGDNLSSLMQSVGASEKVFQMMDLVPRSKLPILKGRIEFVNVHVLKGINLALNPCEVVAIVGLSGSGKSTIVNLLLRLYEPTSGQEPRLFHMDVRSNIAYGCTRDVSQQDIEWAAKQAYAHDFISSLPDGYNTIVDDDLLSGGQKQRIAIARAGVLHAAGDNFKRTVIIIAHRLSTVQAADRIVVMDRGQIIEMGNHKELLLKDGLYARLTRRQVDAVG</sequence>
<dbReference type="Gene3D" id="3.40.50.300">
    <property type="entry name" value="P-loop containing nucleotide triphosphate hydrolases"/>
    <property type="match status" value="3"/>
</dbReference>
<dbReference type="SMART" id="SM00382">
    <property type="entry name" value="AAA"/>
    <property type="match status" value="1"/>
</dbReference>
<dbReference type="PROSITE" id="PS50893">
    <property type="entry name" value="ABC_TRANSPORTER_2"/>
    <property type="match status" value="1"/>
</dbReference>
<evidence type="ECO:0000256" key="2">
    <source>
        <dbReference type="ARBA" id="ARBA00022692"/>
    </source>
</evidence>
<evidence type="ECO:0000313" key="10">
    <source>
        <dbReference type="EMBL" id="KVI05768.1"/>
    </source>
</evidence>
<feature type="transmembrane region" description="Helical" evidence="7">
    <location>
        <begin position="139"/>
        <end position="163"/>
    </location>
</feature>
<dbReference type="CDD" id="cd18572">
    <property type="entry name" value="ABC_6TM_TAP"/>
    <property type="match status" value="1"/>
</dbReference>
<dbReference type="EMBL" id="LEKV01001862">
    <property type="protein sequence ID" value="KVI05768.1"/>
    <property type="molecule type" value="Genomic_DNA"/>
</dbReference>